<protein>
    <recommendedName>
        <fullName evidence="1">4Fe-4S ferredoxin-type domain-containing protein</fullName>
    </recommendedName>
</protein>
<proteinExistence type="predicted"/>
<feature type="domain" description="4Fe-4S ferredoxin-type" evidence="1">
    <location>
        <begin position="51"/>
        <end position="83"/>
    </location>
</feature>
<accession>A0A173TGH0</accession>
<dbReference type="PROSITE" id="PS51379">
    <property type="entry name" value="4FE4S_FER_2"/>
    <property type="match status" value="1"/>
</dbReference>
<gene>
    <name evidence="2" type="ORF">ERS852574_02134</name>
</gene>
<reference evidence="2 3" key="1">
    <citation type="submission" date="2015-09" db="EMBL/GenBank/DDBJ databases">
        <authorList>
            <consortium name="Pathogen Informatics"/>
        </authorList>
    </citation>
    <scope>NUCLEOTIDE SEQUENCE [LARGE SCALE GENOMIC DNA]</scope>
    <source>
        <strain evidence="2 3">2789STDY5834962</strain>
    </source>
</reference>
<evidence type="ECO:0000313" key="3">
    <source>
        <dbReference type="Proteomes" id="UP000095727"/>
    </source>
</evidence>
<sequence length="103" mass="11824">MKIAKYELKVVHKKKLILTMEDDVDSEELLKIFLKTQSKEEKEQSELLGIIAEKVSEESCTEQCESCQKYCPASEECMATDENVRCTKCEYLCEACGICELKK</sequence>
<evidence type="ECO:0000313" key="2">
    <source>
        <dbReference type="EMBL" id="CUN01266.1"/>
    </source>
</evidence>
<name>A0A173TGH0_9FIRM</name>
<organism evidence="2 3">
    <name type="scientific">Coprococcus comes</name>
    <dbReference type="NCBI Taxonomy" id="410072"/>
    <lineage>
        <taxon>Bacteria</taxon>
        <taxon>Bacillati</taxon>
        <taxon>Bacillota</taxon>
        <taxon>Clostridia</taxon>
        <taxon>Lachnospirales</taxon>
        <taxon>Lachnospiraceae</taxon>
        <taxon>Coprococcus</taxon>
    </lineage>
</organism>
<dbReference type="RefSeq" id="WP_055157337.1">
    <property type="nucleotide sequence ID" value="NZ_CYXR01000015.1"/>
</dbReference>
<evidence type="ECO:0000259" key="1">
    <source>
        <dbReference type="PROSITE" id="PS51379"/>
    </source>
</evidence>
<dbReference type="EMBL" id="CYXR01000015">
    <property type="protein sequence ID" value="CUN01266.1"/>
    <property type="molecule type" value="Genomic_DNA"/>
</dbReference>
<dbReference type="AlphaFoldDB" id="A0A173TGH0"/>
<dbReference type="InterPro" id="IPR017896">
    <property type="entry name" value="4Fe4S_Fe-S-bd"/>
</dbReference>
<dbReference type="Proteomes" id="UP000095727">
    <property type="component" value="Unassembled WGS sequence"/>
</dbReference>